<sequence>MLDGVESEPETDSALRAFEWLLDRLGASSARVAARTIDAGRLWHRLRVPAAAIRTWTAHAAARRAIVAAGNARRARGALSGLTTWRARALDARAVLRKAERALRRWRGGALARALARWRDGTRTRAAALAHADRLLGARLRRLAQPRAAAALDSWLALVRVRALQRRALRHGLRQGVVRAFRSLRAGGRVGAALARLARSVGAGAARAKLRAWRRDASQHALAARWYAAASASPLKRWAARSRRLRAAHVRRALRGWRARGLVLAERARAHAAVSSASAAAARRSRSCWHALRALERNRRRRRHARTHVNGARARALCQSLRWHAVLSARPRECEAAVAGSSVLPSAALVRAHVGAAGAALLLSRETAGGGVTGAGAATAAHVTATPVDVYAHSPDTRPADRAALPRPLAHVWAPSPSTLSPAMSGWARWPDESGWGLA</sequence>
<keyword evidence="2" id="KW-1185">Reference proteome</keyword>
<evidence type="ECO:0000313" key="1">
    <source>
        <dbReference type="EMBL" id="KAG8469483.1"/>
    </source>
</evidence>
<dbReference type="AlphaFoldDB" id="A0A8J5XQ20"/>
<organism evidence="1 2">
    <name type="scientific">Diacronema lutheri</name>
    <name type="common">Unicellular marine alga</name>
    <name type="synonym">Monochrysis lutheri</name>
    <dbReference type="NCBI Taxonomy" id="2081491"/>
    <lineage>
        <taxon>Eukaryota</taxon>
        <taxon>Haptista</taxon>
        <taxon>Haptophyta</taxon>
        <taxon>Pavlovophyceae</taxon>
        <taxon>Pavlovales</taxon>
        <taxon>Pavlovaceae</taxon>
        <taxon>Diacronema</taxon>
    </lineage>
</organism>
<name>A0A8J5XQ20_DIALT</name>
<protein>
    <submittedName>
        <fullName evidence="1">Uncharacterized protein</fullName>
    </submittedName>
</protein>
<dbReference type="Proteomes" id="UP000751190">
    <property type="component" value="Unassembled WGS sequence"/>
</dbReference>
<evidence type="ECO:0000313" key="2">
    <source>
        <dbReference type="Proteomes" id="UP000751190"/>
    </source>
</evidence>
<dbReference type="EMBL" id="JAGTXO010000002">
    <property type="protein sequence ID" value="KAG8469483.1"/>
    <property type="molecule type" value="Genomic_DNA"/>
</dbReference>
<reference evidence="1" key="1">
    <citation type="submission" date="2021-05" db="EMBL/GenBank/DDBJ databases">
        <title>The genome of the haptophyte Pavlova lutheri (Diacronema luteri, Pavlovales) - a model for lipid biosynthesis in eukaryotic algae.</title>
        <authorList>
            <person name="Hulatt C.J."/>
            <person name="Posewitz M.C."/>
        </authorList>
    </citation>
    <scope>NUCLEOTIDE SEQUENCE</scope>
    <source>
        <strain evidence="1">NIVA-4/92</strain>
    </source>
</reference>
<comment type="caution">
    <text evidence="1">The sequence shown here is derived from an EMBL/GenBank/DDBJ whole genome shotgun (WGS) entry which is preliminary data.</text>
</comment>
<gene>
    <name evidence="1" type="ORF">KFE25_005938</name>
</gene>
<accession>A0A8J5XQ20</accession>
<proteinExistence type="predicted"/>